<sequence length="197" mass="22316">EYAADFGASAAEAGQFLRMAYRSSFCACLALREDSEDFLLRAHDNNNDSNTNNNNNNRTPIESVALPAIGCGCRGYPLDEAIETGLQEILRALDCDNSSNNNSDNNSNSNSNNNRGNSPRVSGGLRYIEMRFWDTATFRRWLHKCEHEFDSCSETEVKAALWDGRSLEEYTERKNETRMRETKSLFETNFGKYCSVM</sequence>
<dbReference type="InterPro" id="IPR043472">
    <property type="entry name" value="Macro_dom-like"/>
</dbReference>
<comment type="caution">
    <text evidence="2">The sequence shown here is derived from an EMBL/GenBank/DDBJ whole genome shotgun (WGS) entry which is preliminary data.</text>
</comment>
<dbReference type="Proteomes" id="UP000626109">
    <property type="component" value="Unassembled WGS sequence"/>
</dbReference>
<organism evidence="2 3">
    <name type="scientific">Polarella glacialis</name>
    <name type="common">Dinoflagellate</name>
    <dbReference type="NCBI Taxonomy" id="89957"/>
    <lineage>
        <taxon>Eukaryota</taxon>
        <taxon>Sar</taxon>
        <taxon>Alveolata</taxon>
        <taxon>Dinophyceae</taxon>
        <taxon>Suessiales</taxon>
        <taxon>Suessiaceae</taxon>
        <taxon>Polarella</taxon>
    </lineage>
</organism>
<feature type="compositionally biased region" description="Low complexity" evidence="1">
    <location>
        <begin position="100"/>
        <end position="114"/>
    </location>
</feature>
<reference evidence="2" key="1">
    <citation type="submission" date="2021-02" db="EMBL/GenBank/DDBJ databases">
        <authorList>
            <person name="Dougan E. K."/>
            <person name="Rhodes N."/>
            <person name="Thang M."/>
            <person name="Chan C."/>
        </authorList>
    </citation>
    <scope>NUCLEOTIDE SEQUENCE</scope>
</reference>
<feature type="non-terminal residue" evidence="2">
    <location>
        <position position="197"/>
    </location>
</feature>
<name>A0A813KMV6_POLGL</name>
<evidence type="ECO:0000256" key="1">
    <source>
        <dbReference type="SAM" id="MobiDB-lite"/>
    </source>
</evidence>
<dbReference type="Gene3D" id="3.40.220.10">
    <property type="entry name" value="Leucine Aminopeptidase, subunit E, domain 1"/>
    <property type="match status" value="1"/>
</dbReference>
<evidence type="ECO:0000313" key="3">
    <source>
        <dbReference type="Proteomes" id="UP000626109"/>
    </source>
</evidence>
<dbReference type="AlphaFoldDB" id="A0A813KMV6"/>
<accession>A0A813KMV6</accession>
<protein>
    <submittedName>
        <fullName evidence="2">Uncharacterized protein</fullName>
    </submittedName>
</protein>
<gene>
    <name evidence="2" type="ORF">PGLA2088_LOCUS32851</name>
</gene>
<dbReference type="SUPFAM" id="SSF52949">
    <property type="entry name" value="Macro domain-like"/>
    <property type="match status" value="1"/>
</dbReference>
<dbReference type="EMBL" id="CAJNNW010030447">
    <property type="protein sequence ID" value="CAE8703483.1"/>
    <property type="molecule type" value="Genomic_DNA"/>
</dbReference>
<proteinExistence type="predicted"/>
<feature type="region of interest" description="Disordered" evidence="1">
    <location>
        <begin position="100"/>
        <end position="120"/>
    </location>
</feature>
<evidence type="ECO:0000313" key="2">
    <source>
        <dbReference type="EMBL" id="CAE8703483.1"/>
    </source>
</evidence>